<evidence type="ECO:0000313" key="13">
    <source>
        <dbReference type="Proteomes" id="UP000265120"/>
    </source>
</evidence>
<dbReference type="SMART" id="SM01369">
    <property type="entry name" value="Rb_C"/>
    <property type="match status" value="1"/>
</dbReference>
<dbReference type="FunFam" id="1.10.472.140:FF:000002">
    <property type="entry name" value="RB transcriptional corepressor 1"/>
    <property type="match status" value="1"/>
</dbReference>
<dbReference type="GO" id="GO:0006357">
    <property type="term" value="P:regulation of transcription by RNA polymerase II"/>
    <property type="evidence" value="ECO:0007669"/>
    <property type="project" value="InterPro"/>
</dbReference>
<feature type="compositionally biased region" description="Basic residues" evidence="8">
    <location>
        <begin position="215"/>
        <end position="225"/>
    </location>
</feature>
<feature type="compositionally biased region" description="Basic and acidic residues" evidence="8">
    <location>
        <begin position="857"/>
        <end position="872"/>
    </location>
</feature>
<dbReference type="SUPFAM" id="SSF47954">
    <property type="entry name" value="Cyclin-like"/>
    <property type="match status" value="2"/>
</dbReference>
<dbReference type="InterPro" id="IPR002719">
    <property type="entry name" value="RB_B"/>
</dbReference>
<keyword evidence="13" id="KW-1185">Reference proteome</keyword>
<evidence type="ECO:0000259" key="10">
    <source>
        <dbReference type="SMART" id="SM01368"/>
    </source>
</evidence>
<organism evidence="12 13">
    <name type="scientific">Cynoglossus semilaevis</name>
    <name type="common">Tongue sole</name>
    <dbReference type="NCBI Taxonomy" id="244447"/>
    <lineage>
        <taxon>Eukaryota</taxon>
        <taxon>Metazoa</taxon>
        <taxon>Chordata</taxon>
        <taxon>Craniata</taxon>
        <taxon>Vertebrata</taxon>
        <taxon>Euteleostomi</taxon>
        <taxon>Actinopterygii</taxon>
        <taxon>Neopterygii</taxon>
        <taxon>Teleostei</taxon>
        <taxon>Neoteleostei</taxon>
        <taxon>Acanthomorphata</taxon>
        <taxon>Carangaria</taxon>
        <taxon>Pleuronectiformes</taxon>
        <taxon>Pleuronectoidei</taxon>
        <taxon>Cynoglossidae</taxon>
        <taxon>Cynoglossinae</taxon>
        <taxon>Cynoglossus</taxon>
    </lineage>
</organism>
<dbReference type="PANTHER" id="PTHR13742:SF36">
    <property type="entry name" value="RETINOBLASTOMA-ASSOCIATED PROTEIN"/>
    <property type="match status" value="1"/>
</dbReference>
<evidence type="ECO:0000259" key="11">
    <source>
        <dbReference type="SMART" id="SM01369"/>
    </source>
</evidence>
<dbReference type="Pfam" id="PF11934">
    <property type="entry name" value="DUF3452"/>
    <property type="match status" value="1"/>
</dbReference>
<dbReference type="SMART" id="SM01367">
    <property type="entry name" value="DUF3452"/>
    <property type="match status" value="1"/>
</dbReference>
<evidence type="ECO:0000313" key="12">
    <source>
        <dbReference type="Ensembl" id="ENSCSEP00000028678.1"/>
    </source>
</evidence>
<dbReference type="FunFam" id="1.10.472.10:FF:000033">
    <property type="entry name" value="retinoblastoma-associated protein isoform X1"/>
    <property type="match status" value="1"/>
</dbReference>
<reference evidence="12" key="2">
    <citation type="submission" date="2025-08" db="UniProtKB">
        <authorList>
            <consortium name="Ensembl"/>
        </authorList>
    </citation>
    <scope>IDENTIFICATION</scope>
</reference>
<dbReference type="Gene3D" id="6.10.250.530">
    <property type="match status" value="1"/>
</dbReference>
<reference evidence="12 13" key="1">
    <citation type="journal article" date="2014" name="Nat. Genet.">
        <title>Whole-genome sequence of a flatfish provides insights into ZW sex chromosome evolution and adaptation to a benthic lifestyle.</title>
        <authorList>
            <person name="Chen S."/>
            <person name="Zhang G."/>
            <person name="Shao C."/>
            <person name="Huang Q."/>
            <person name="Liu G."/>
            <person name="Zhang P."/>
            <person name="Song W."/>
            <person name="An N."/>
            <person name="Chalopin D."/>
            <person name="Volff J.N."/>
            <person name="Hong Y."/>
            <person name="Li Q."/>
            <person name="Sha Z."/>
            <person name="Zhou H."/>
            <person name="Xie M."/>
            <person name="Yu Q."/>
            <person name="Liu Y."/>
            <person name="Xiang H."/>
            <person name="Wang N."/>
            <person name="Wu K."/>
            <person name="Yang C."/>
            <person name="Zhou Q."/>
            <person name="Liao X."/>
            <person name="Yang L."/>
            <person name="Hu Q."/>
            <person name="Zhang J."/>
            <person name="Meng L."/>
            <person name="Jin L."/>
            <person name="Tian Y."/>
            <person name="Lian J."/>
            <person name="Yang J."/>
            <person name="Miao G."/>
            <person name="Liu S."/>
            <person name="Liang Z."/>
            <person name="Yan F."/>
            <person name="Li Y."/>
            <person name="Sun B."/>
            <person name="Zhang H."/>
            <person name="Zhang J."/>
            <person name="Zhu Y."/>
            <person name="Du M."/>
            <person name="Zhao Y."/>
            <person name="Schartl M."/>
            <person name="Tang Q."/>
            <person name="Wang J."/>
        </authorList>
    </citation>
    <scope>NUCLEOTIDE SEQUENCE</scope>
</reference>
<accession>A0A3P8WMK2</accession>
<feature type="region of interest" description="Disordered" evidence="8">
    <location>
        <begin position="560"/>
        <end position="593"/>
    </location>
</feature>
<feature type="region of interest" description="Disordered" evidence="8">
    <location>
        <begin position="1"/>
        <end position="32"/>
    </location>
</feature>
<evidence type="ECO:0000256" key="1">
    <source>
        <dbReference type="ARBA" id="ARBA00004123"/>
    </source>
</evidence>
<dbReference type="Ensembl" id="ENSCSET00000029067.1">
    <property type="protein sequence ID" value="ENSCSEP00000028678.1"/>
    <property type="gene ID" value="ENSCSEG00000018076.1"/>
</dbReference>
<dbReference type="InterPro" id="IPR036915">
    <property type="entry name" value="Cyclin-like_sf"/>
</dbReference>
<dbReference type="CDD" id="cd20599">
    <property type="entry name" value="CYCLIN_RB"/>
    <property type="match status" value="1"/>
</dbReference>
<dbReference type="InterPro" id="IPR024599">
    <property type="entry name" value="RB_N"/>
</dbReference>
<dbReference type="SMART" id="SM01368">
    <property type="entry name" value="RB_A"/>
    <property type="match status" value="1"/>
</dbReference>
<dbReference type="GeneTree" id="ENSGT00950000183202"/>
<keyword evidence="5" id="KW-0804">Transcription</keyword>
<keyword evidence="6" id="KW-0539">Nucleus</keyword>
<feature type="region of interest" description="Disordered" evidence="8">
    <location>
        <begin position="204"/>
        <end position="227"/>
    </location>
</feature>
<evidence type="ECO:0000259" key="9">
    <source>
        <dbReference type="SMART" id="SM01367"/>
    </source>
</evidence>
<dbReference type="Proteomes" id="UP000265120">
    <property type="component" value="Chromosome 19"/>
</dbReference>
<dbReference type="GO" id="GO:0048667">
    <property type="term" value="P:cell morphogenesis involved in neuron differentiation"/>
    <property type="evidence" value="ECO:0007669"/>
    <property type="project" value="TreeGrafter"/>
</dbReference>
<dbReference type="GO" id="GO:0031175">
    <property type="term" value="P:neuron projection development"/>
    <property type="evidence" value="ECO:0007669"/>
    <property type="project" value="TreeGrafter"/>
</dbReference>
<dbReference type="Gene3D" id="6.10.140.1380">
    <property type="match status" value="1"/>
</dbReference>
<evidence type="ECO:0000256" key="4">
    <source>
        <dbReference type="ARBA" id="ARBA00023015"/>
    </source>
</evidence>
<dbReference type="Gene3D" id="1.10.472.10">
    <property type="entry name" value="Cyclin-like"/>
    <property type="match status" value="2"/>
</dbReference>
<sequence>MPPKKRNSGSTQSKGLKPSAENAQADKGSPEHGDKDAAFLNLCKSLQVTDLVCDRAWALWKSVQESTNEASTSLWGGCLFVTVTDLDVSCFTLTQVLKAVSLNVKDFLSVVRKMDVNLDTITTKVNAAMTRLEKKYDVTLALYQRFEKERETMRSCWTMFLLAKGRVLQMEDDLVIAFQLLLCTLEFFIKRCPVSLLQPPYSKMEHSLTDPPTRTSRRYQGKAKSIRPPEPEVDVQLLETLCKENDCNAEEVKNVYQNSFSAFLDSLDLSRSSDVPQSNDLDKQYEELYLRSRDIDGRLFFDEDPTVLLPKVEILQVERTPKKNLPDEDGVIIPPQTPIRAAMTSIQQLRGDLISTGDTPSTTLTTYFKNCTVDPTQGVLKRLEMLDQRFSQRFGQAVGPRCVLLGNQRFTLGVRLYYKVMEAMLKSEEKRLSVQNFSKLLNDSTFHTSLLACALEVVMATYGGEKLHKIPAKKKTTCSCVQPPWSRAFPQDLAFCLTTNLRAHATSESLRLFKQGGSPLFELLKQEHEGGAAEQAETTASFNQPLQHNHTAADLYLSPVRPGHRVAPPESPATPNSHASSQAANQPTNQTPRHIKSNSLSLFYKKLYRLAYIRLKLLCSYLLSSHPELEPIIWTLFQHTLQHEYELMRDRHLDQLMMSAMYAICKVKSVDLRFKTIVTAYKNMPNANQETFKHVLISEGHYDSIIVFYNQVFMQKLKTNILQYASPRPPPLSPIPQIPRSPYKFQNSPLRVPGSNNVYISPLKSPRMSPGIMTPRSRMLVSIGESFGHSSRFQKINQMVNSSERSFKRTLDMGSIPKPLKRLRFDGDGQDEADGSKSNGDSTLILKLVEMSSTRSRMQEQKLKEDADSRKE</sequence>
<dbReference type="GO" id="GO:0000977">
    <property type="term" value="F:RNA polymerase II transcription regulatory region sequence-specific DNA binding"/>
    <property type="evidence" value="ECO:0007669"/>
    <property type="project" value="TreeGrafter"/>
</dbReference>
<protein>
    <submittedName>
        <fullName evidence="12">Retinoblastoma 1</fullName>
    </submittedName>
</protein>
<dbReference type="Pfam" id="PF08934">
    <property type="entry name" value="Rb_C"/>
    <property type="match status" value="1"/>
</dbReference>
<dbReference type="InterPro" id="IPR002720">
    <property type="entry name" value="RB_A"/>
</dbReference>
<name>A0A3P8WMK2_CYNSE</name>
<dbReference type="GO" id="GO:0000785">
    <property type="term" value="C:chromatin"/>
    <property type="evidence" value="ECO:0007669"/>
    <property type="project" value="TreeGrafter"/>
</dbReference>
<keyword evidence="4" id="KW-0805">Transcription regulation</keyword>
<feature type="domain" description="Retinoblastoma-associated protein C-terminal" evidence="11">
    <location>
        <begin position="721"/>
        <end position="872"/>
    </location>
</feature>
<feature type="compositionally biased region" description="Polar residues" evidence="8">
    <location>
        <begin position="573"/>
        <end position="593"/>
    </location>
</feature>
<dbReference type="Pfam" id="PF01857">
    <property type="entry name" value="RB_B"/>
    <property type="match status" value="1"/>
</dbReference>
<evidence type="ECO:0000256" key="5">
    <source>
        <dbReference type="ARBA" id="ARBA00023163"/>
    </source>
</evidence>
<evidence type="ECO:0000256" key="8">
    <source>
        <dbReference type="SAM" id="MobiDB-lite"/>
    </source>
</evidence>
<comment type="similarity">
    <text evidence="2">Belongs to the retinoblastoma protein (RB) family.</text>
</comment>
<dbReference type="InParanoid" id="A0A3P8WMK2"/>
<proteinExistence type="inferred from homology"/>
<reference evidence="12" key="3">
    <citation type="submission" date="2025-09" db="UniProtKB">
        <authorList>
            <consortium name="Ensembl"/>
        </authorList>
    </citation>
    <scope>IDENTIFICATION</scope>
</reference>
<dbReference type="GO" id="GO:0035189">
    <property type="term" value="C:Rb-E2F complex"/>
    <property type="evidence" value="ECO:0007669"/>
    <property type="project" value="TreeGrafter"/>
</dbReference>
<evidence type="ECO:0000256" key="2">
    <source>
        <dbReference type="ARBA" id="ARBA00009475"/>
    </source>
</evidence>
<evidence type="ECO:0000256" key="3">
    <source>
        <dbReference type="ARBA" id="ARBA00022491"/>
    </source>
</evidence>
<dbReference type="InterPro" id="IPR015030">
    <property type="entry name" value="RB_C"/>
</dbReference>
<dbReference type="Gene3D" id="1.10.472.140">
    <property type="match status" value="1"/>
</dbReference>
<dbReference type="GO" id="GO:2000134">
    <property type="term" value="P:negative regulation of G1/S transition of mitotic cell cycle"/>
    <property type="evidence" value="ECO:0007669"/>
    <property type="project" value="TreeGrafter"/>
</dbReference>
<evidence type="ECO:0000256" key="7">
    <source>
        <dbReference type="ARBA" id="ARBA00023306"/>
    </source>
</evidence>
<evidence type="ECO:0000256" key="6">
    <source>
        <dbReference type="ARBA" id="ARBA00023242"/>
    </source>
</evidence>
<keyword evidence="3" id="KW-0678">Repressor</keyword>
<feature type="domain" description="Retinoblastoma-associated protein A-box" evidence="10">
    <location>
        <begin position="337"/>
        <end position="524"/>
    </location>
</feature>
<dbReference type="AlphaFoldDB" id="A0A3P8WMK2"/>
<dbReference type="STRING" id="244447.ENSCSEP00000028678"/>
<feature type="domain" description="Retinoblastoma-associated protein N-terminal" evidence="9">
    <location>
        <begin position="73"/>
        <end position="191"/>
    </location>
</feature>
<dbReference type="Pfam" id="PF01858">
    <property type="entry name" value="RB_A"/>
    <property type="match status" value="1"/>
</dbReference>
<keyword evidence="7" id="KW-0131">Cell cycle</keyword>
<dbReference type="PANTHER" id="PTHR13742">
    <property type="entry name" value="RETINOBLASTOMA-ASSOCIATED PROTEIN RB -RELATED"/>
    <property type="match status" value="1"/>
</dbReference>
<comment type="subcellular location">
    <subcellularLocation>
        <location evidence="1">Nucleus</location>
    </subcellularLocation>
</comment>
<feature type="region of interest" description="Disordered" evidence="8">
    <location>
        <begin position="809"/>
        <end position="872"/>
    </location>
</feature>
<dbReference type="InterPro" id="IPR028309">
    <property type="entry name" value="RB_fam"/>
</dbReference>